<dbReference type="Gene3D" id="3.10.120.10">
    <property type="entry name" value="Cytochrome b5-like heme/steroid binding domain"/>
    <property type="match status" value="1"/>
</dbReference>
<dbReference type="PROSITE" id="PS50255">
    <property type="entry name" value="CYTOCHROME_B5_2"/>
    <property type="match status" value="1"/>
</dbReference>
<dbReference type="InterPro" id="IPR001199">
    <property type="entry name" value="Cyt_B5-like_heme/steroid-bd"/>
</dbReference>
<proteinExistence type="predicted"/>
<dbReference type="InterPro" id="IPR006694">
    <property type="entry name" value="Fatty_acid_hydroxylase"/>
</dbReference>
<feature type="domain" description="RRM" evidence="10">
    <location>
        <begin position="734"/>
        <end position="813"/>
    </location>
</feature>
<evidence type="ECO:0000256" key="6">
    <source>
        <dbReference type="ARBA" id="ARBA00023004"/>
    </source>
</evidence>
<feature type="domain" description="RRM" evidence="10">
    <location>
        <begin position="634"/>
        <end position="711"/>
    </location>
</feature>
<feature type="compositionally biased region" description="Basic and acidic residues" evidence="8">
    <location>
        <begin position="587"/>
        <end position="601"/>
    </location>
</feature>
<dbReference type="SMART" id="SM01117">
    <property type="entry name" value="Cyt-b5"/>
    <property type="match status" value="1"/>
</dbReference>
<keyword evidence="4" id="KW-0677">Repeat</keyword>
<dbReference type="CDD" id="cd12284">
    <property type="entry name" value="RRM2_RBM23_RBM39"/>
    <property type="match status" value="1"/>
</dbReference>
<dbReference type="SUPFAM" id="SSF54928">
    <property type="entry name" value="RNA-binding domain, RBD"/>
    <property type="match status" value="2"/>
</dbReference>
<dbReference type="Pfam" id="PF00173">
    <property type="entry name" value="Cyt-b5"/>
    <property type="match status" value="1"/>
</dbReference>
<name>A0A3M7M8Q4_9PLEO</name>
<dbReference type="PANTHER" id="PTHR48036">
    <property type="entry name" value="SPLICING FACTOR (PAD-1), PUTATIVE (AFU_ORTHOLOGUE AFUA_1G15810)-RELATED"/>
    <property type="match status" value="1"/>
</dbReference>
<dbReference type="GO" id="GO:0003723">
    <property type="term" value="F:RNA binding"/>
    <property type="evidence" value="ECO:0007669"/>
    <property type="project" value="UniProtKB-UniRule"/>
</dbReference>
<dbReference type="GO" id="GO:0016491">
    <property type="term" value="F:oxidoreductase activity"/>
    <property type="evidence" value="ECO:0007669"/>
    <property type="project" value="InterPro"/>
</dbReference>
<protein>
    <submittedName>
        <fullName evidence="12">Inositolphosphorylceramide-B C-26 hydroxylase</fullName>
    </submittedName>
</protein>
<evidence type="ECO:0000259" key="10">
    <source>
        <dbReference type="PROSITE" id="PS50102"/>
    </source>
</evidence>
<dbReference type="CDD" id="cd12285">
    <property type="entry name" value="RRM3_RBM39_like"/>
    <property type="match status" value="1"/>
</dbReference>
<feature type="transmembrane region" description="Helical" evidence="9">
    <location>
        <begin position="312"/>
        <end position="331"/>
    </location>
</feature>
<feature type="transmembrane region" description="Helical" evidence="9">
    <location>
        <begin position="288"/>
        <end position="306"/>
    </location>
</feature>
<feature type="region of interest" description="Disordered" evidence="8">
    <location>
        <begin position="474"/>
        <end position="632"/>
    </location>
</feature>
<dbReference type="GO" id="GO:0005506">
    <property type="term" value="F:iron ion binding"/>
    <property type="evidence" value="ECO:0007669"/>
    <property type="project" value="InterPro"/>
</dbReference>
<feature type="compositionally biased region" description="Basic and acidic residues" evidence="8">
    <location>
        <begin position="511"/>
        <end position="574"/>
    </location>
</feature>
<feature type="region of interest" description="Disordered" evidence="8">
    <location>
        <begin position="438"/>
        <end position="457"/>
    </location>
</feature>
<dbReference type="Pfam" id="PF04116">
    <property type="entry name" value="FA_hydroxylase"/>
    <property type="match status" value="1"/>
</dbReference>
<dbReference type="InterPro" id="IPR012677">
    <property type="entry name" value="Nucleotide-bd_a/b_plait_sf"/>
</dbReference>
<keyword evidence="5 7" id="KW-0694">RNA-binding</keyword>
<dbReference type="SUPFAM" id="SSF55856">
    <property type="entry name" value="Cytochrome b5-like heme/steroid binding domain"/>
    <property type="match status" value="1"/>
</dbReference>
<keyword evidence="9" id="KW-0812">Transmembrane</keyword>
<feature type="transmembrane region" description="Helical" evidence="9">
    <location>
        <begin position="204"/>
        <end position="226"/>
    </location>
</feature>
<evidence type="ECO:0000256" key="9">
    <source>
        <dbReference type="SAM" id="Phobius"/>
    </source>
</evidence>
<dbReference type="CDD" id="cd12283">
    <property type="entry name" value="RRM1_RBM39_like"/>
    <property type="match status" value="1"/>
</dbReference>
<dbReference type="AlphaFoldDB" id="A0A3M7M8Q4"/>
<keyword evidence="2" id="KW-0349">Heme</keyword>
<dbReference type="InterPro" id="IPR029123">
    <property type="entry name" value="RBM39_linker"/>
</dbReference>
<dbReference type="PRINTS" id="PR00363">
    <property type="entry name" value="CYTOCHROMEB5"/>
</dbReference>
<dbReference type="InterPro" id="IPR000504">
    <property type="entry name" value="RRM_dom"/>
</dbReference>
<dbReference type="OrthoDB" id="2204368at2759"/>
<feature type="domain" description="Cytochrome b5 heme-binding" evidence="11">
    <location>
        <begin position="6"/>
        <end position="85"/>
    </location>
</feature>
<dbReference type="InterPro" id="IPR036400">
    <property type="entry name" value="Cyt_B5-like_heme/steroid_sf"/>
</dbReference>
<feature type="compositionally biased region" description="Basic and acidic residues" evidence="8">
    <location>
        <begin position="474"/>
        <end position="501"/>
    </location>
</feature>
<dbReference type="InterPro" id="IPR035979">
    <property type="entry name" value="RBD_domain_sf"/>
</dbReference>
<dbReference type="PROSITE" id="PS50102">
    <property type="entry name" value="RRM"/>
    <property type="match status" value="3"/>
</dbReference>
<sequence length="1027" mass="115954">MPGRTLPTIPTAEVHTHNNEKSCYVTIGTKVYDVTDFLDSHPGGPEFILEYAGKDVEAILKDEISHAHSDSAYEILEENLVGFMATEPVINGAVKSARPADIVPLPPSDVGTAELKSMSLDGKPLYAATGMSSEEDLSRETDPNKDYREHKFLDLSKPLLMQVWNGGFSKDFYLEQVHRPRHYKGGDSAPLFGNFLEPLSKTPWWIVPSLWWPCVAYGTSVAFGGLQSAPALVGYWAFGLGFWTIIEYVLHRGLFHLDDHLPDNRVGITLHFLLHGIHHYLPMDKYRLVMPPTLFVVLAAPFWKFAHAVIFWNWYAALAAYCGGIFGYTCYDMTHYFLHHQKLPEYYQQLKKYHLKHHFADYQNGFGVTSRFWDWVFGTELEMGPAKPPAQLLFSTSLNHNESVRNNTNKHLFVECSSIKQSRRHLVITRSSSSLRIRPTSQLNPVPGNQLTTRNNMSTSAAVDALLEETARELETKERERQSSSDVRSNDGRRPDRERYVSRRARRSRSRDRGGRNRESNGDRRRSRDREHGQRDGSRPRSSKGADTDEEHDRYRRSSRSRDRRGGRGRDRGDFYSGGGRPRSRSPRQDRPYTHYRERSRERRRRNSSVEHRATRRPQTPPEPEVTEDDRDKRTIFVQQISQRASTQNLRQFFERVGPVIEAQIVKDRVTSRSKGVGYVEFKDEESVAKALELTGQKLKGVPIIAQLAEAEKNRAARPSEGGAAPGANGAPFHRLYVGNIHFSVTEVDLKEIFEPFGELEQVILQRDETNPSRSKGYGFVQFVDPSHAKNALAEMNGFELAGRQIRVGLGNDKFTPESTANLLRTFSQQAQSYQGSAFSGAGGRGAYAGGTGGVFDRTHSKDDRGVSGASALDDTDVAGVNYKTYDRSKLMDALARRDNGEPARGVQPVVNKPRAPIVDKPMASKCIKIENIFDADEEQRSNGNNWVKELEIEVKSECEKKYGKVVHIAVDTNSEGEIFVKFDSVTGGERALQGLNGRTFNNRRIRASYVVDKIYNSLWGAAASRF</sequence>
<evidence type="ECO:0000313" key="12">
    <source>
        <dbReference type="EMBL" id="RMZ70842.1"/>
    </source>
</evidence>
<keyword evidence="6" id="KW-0408">Iron</keyword>
<evidence type="ECO:0000256" key="2">
    <source>
        <dbReference type="ARBA" id="ARBA00022617"/>
    </source>
</evidence>
<keyword evidence="9" id="KW-0472">Membrane</keyword>
<feature type="domain" description="RRM" evidence="10">
    <location>
        <begin position="926"/>
        <end position="1013"/>
    </location>
</feature>
<dbReference type="SMART" id="SM00360">
    <property type="entry name" value="RRM"/>
    <property type="match status" value="3"/>
</dbReference>
<dbReference type="GO" id="GO:0008610">
    <property type="term" value="P:lipid biosynthetic process"/>
    <property type="evidence" value="ECO:0007669"/>
    <property type="project" value="InterPro"/>
</dbReference>
<dbReference type="InterPro" id="IPR018506">
    <property type="entry name" value="Cyt_B5_heme-BS"/>
</dbReference>
<accession>A0A3M7M8Q4</accession>
<feature type="transmembrane region" description="Helical" evidence="9">
    <location>
        <begin position="232"/>
        <end position="250"/>
    </location>
</feature>
<evidence type="ECO:0000256" key="7">
    <source>
        <dbReference type="PROSITE-ProRule" id="PRU00176"/>
    </source>
</evidence>
<dbReference type="Proteomes" id="UP000265663">
    <property type="component" value="Unassembled WGS sequence"/>
</dbReference>
<dbReference type="Pfam" id="PF00076">
    <property type="entry name" value="RRM_1"/>
    <property type="match status" value="3"/>
</dbReference>
<evidence type="ECO:0000256" key="1">
    <source>
        <dbReference type="ARBA" id="ARBA00022553"/>
    </source>
</evidence>
<evidence type="ECO:0000256" key="4">
    <source>
        <dbReference type="ARBA" id="ARBA00022737"/>
    </source>
</evidence>
<dbReference type="GO" id="GO:0005634">
    <property type="term" value="C:nucleus"/>
    <property type="evidence" value="ECO:0007669"/>
    <property type="project" value="InterPro"/>
</dbReference>
<organism evidence="12 13">
    <name type="scientific">Pyrenophora seminiperda CCB06</name>
    <dbReference type="NCBI Taxonomy" id="1302712"/>
    <lineage>
        <taxon>Eukaryota</taxon>
        <taxon>Fungi</taxon>
        <taxon>Dikarya</taxon>
        <taxon>Ascomycota</taxon>
        <taxon>Pezizomycotina</taxon>
        <taxon>Dothideomycetes</taxon>
        <taxon>Pleosporomycetidae</taxon>
        <taxon>Pleosporales</taxon>
        <taxon>Pleosporineae</taxon>
        <taxon>Pleosporaceae</taxon>
        <taxon>Pyrenophora</taxon>
    </lineage>
</organism>
<dbReference type="NCBIfam" id="TIGR01622">
    <property type="entry name" value="SF-CC1"/>
    <property type="match status" value="1"/>
</dbReference>
<keyword evidence="3" id="KW-0479">Metal-binding</keyword>
<evidence type="ECO:0000313" key="13">
    <source>
        <dbReference type="Proteomes" id="UP000265663"/>
    </source>
</evidence>
<dbReference type="PROSITE" id="PS00191">
    <property type="entry name" value="CYTOCHROME_B5_1"/>
    <property type="match status" value="1"/>
</dbReference>
<dbReference type="Gene3D" id="3.30.70.330">
    <property type="match status" value="3"/>
</dbReference>
<reference evidence="12 13" key="1">
    <citation type="journal article" date="2014" name="PLoS ONE">
        <title>De novo Genome Assembly of the Fungal Plant Pathogen Pyrenophora semeniperda.</title>
        <authorList>
            <person name="Soliai M.M."/>
            <person name="Meyer S.E."/>
            <person name="Udall J.A."/>
            <person name="Elzinga D.E."/>
            <person name="Hermansen R.A."/>
            <person name="Bodily P.M."/>
            <person name="Hart A.A."/>
            <person name="Coleman C.E."/>
        </authorList>
    </citation>
    <scope>NUCLEOTIDE SEQUENCE [LARGE SCALE GENOMIC DNA]</scope>
    <source>
        <strain evidence="12 13">CCB06</strain>
        <tissue evidence="12">Mycelium</tissue>
    </source>
</reference>
<dbReference type="EMBL" id="KE747825">
    <property type="protein sequence ID" value="RMZ70842.1"/>
    <property type="molecule type" value="Genomic_DNA"/>
</dbReference>
<dbReference type="InterPro" id="IPR006509">
    <property type="entry name" value="RBM39_SF"/>
</dbReference>
<evidence type="ECO:0000256" key="8">
    <source>
        <dbReference type="SAM" id="MobiDB-lite"/>
    </source>
</evidence>
<dbReference type="Pfam" id="PF15519">
    <property type="entry name" value="RBM39linker"/>
    <property type="match status" value="1"/>
</dbReference>
<gene>
    <name evidence="12" type="ORF">GMOD_00008487</name>
</gene>
<dbReference type="FunFam" id="3.10.120.10:FF:000007">
    <property type="entry name" value="Sulfite oxidase, mitochondrial"/>
    <property type="match status" value="1"/>
</dbReference>
<evidence type="ECO:0000256" key="3">
    <source>
        <dbReference type="ARBA" id="ARBA00022723"/>
    </source>
</evidence>
<dbReference type="GO" id="GO:0006397">
    <property type="term" value="P:mRNA processing"/>
    <property type="evidence" value="ECO:0007669"/>
    <property type="project" value="InterPro"/>
</dbReference>
<keyword evidence="13" id="KW-1185">Reference proteome</keyword>
<keyword evidence="9" id="KW-1133">Transmembrane helix</keyword>
<keyword evidence="1" id="KW-0597">Phosphoprotein</keyword>
<evidence type="ECO:0000256" key="5">
    <source>
        <dbReference type="ARBA" id="ARBA00022884"/>
    </source>
</evidence>
<dbReference type="GO" id="GO:0020037">
    <property type="term" value="F:heme binding"/>
    <property type="evidence" value="ECO:0007669"/>
    <property type="project" value="InterPro"/>
</dbReference>
<evidence type="ECO:0000259" key="11">
    <source>
        <dbReference type="PROSITE" id="PS50255"/>
    </source>
</evidence>